<dbReference type="GO" id="GO:0004366">
    <property type="term" value="F:glycerol-3-phosphate O-acyltransferase activity"/>
    <property type="evidence" value="ECO:0007669"/>
    <property type="project" value="TreeGrafter"/>
</dbReference>
<keyword evidence="2" id="KW-0012">Acyltransferase</keyword>
<dbReference type="Pfam" id="PF19277">
    <property type="entry name" value="GPAT_C"/>
    <property type="match status" value="1"/>
</dbReference>
<sequence length="378" mass="41393">MDKLSEGLYVTPTALVCTILALHRDGIREEDLISQVAWLRDELLARGGLLSPCICGFSYEPSACVRTVLGRYLDGIAESKCGGWRVASRYGGEAFDAQGAPLKGQLPRLLVAFYRNQCMHVFANEAFVAVAVTACSGAAAWTEGATMDEIVASTRFLLKLMSDHFVYAGKVKEDAIDSVVLLMEKRGILARHSGNGGSQPPRFSLNRQQEALVLLICSFLWPFVDSMWALGNALFTLQVHSSGGVALACAARQLKKHQLVARAHWLADGLCKQRILPFYESSSFPTISRGVEGFVALGVLHRTGSASEEACASDALLELSPEYREEAQLQALVNRIHKFRRAFCFDASQPDALPAKYADRYVSPTQQPSPSDLTVHFF</sequence>
<dbReference type="PANTHER" id="PTHR12563:SF17">
    <property type="entry name" value="DIHYDROXYACETONE PHOSPHATE ACYLTRANSFERASE"/>
    <property type="match status" value="1"/>
</dbReference>
<dbReference type="GO" id="GO:0019432">
    <property type="term" value="P:triglyceride biosynthetic process"/>
    <property type="evidence" value="ECO:0007669"/>
    <property type="project" value="TreeGrafter"/>
</dbReference>
<dbReference type="GO" id="GO:0031966">
    <property type="term" value="C:mitochondrial membrane"/>
    <property type="evidence" value="ECO:0007669"/>
    <property type="project" value="TreeGrafter"/>
</dbReference>
<keyword evidence="3" id="KW-1185">Reference proteome</keyword>
<name>A0A1D3CZA5_9EIME</name>
<dbReference type="AlphaFoldDB" id="A0A1D3CZA5"/>
<feature type="domain" description="GPAT/DHAPAT C-terminal" evidence="1">
    <location>
        <begin position="8"/>
        <end position="302"/>
    </location>
</feature>
<proteinExistence type="predicted"/>
<dbReference type="InParanoid" id="A0A1D3CZA5"/>
<dbReference type="EMBL" id="JROU02001431">
    <property type="protein sequence ID" value="OEH76513.1"/>
    <property type="molecule type" value="Genomic_DNA"/>
</dbReference>
<dbReference type="GO" id="GO:0008654">
    <property type="term" value="P:phospholipid biosynthetic process"/>
    <property type="evidence" value="ECO:0007669"/>
    <property type="project" value="TreeGrafter"/>
</dbReference>
<dbReference type="VEuPathDB" id="ToxoDB:cyc_04032"/>
<keyword evidence="2" id="KW-0808">Transferase</keyword>
<reference evidence="2 3" key="1">
    <citation type="journal article" date="2016" name="BMC Genomics">
        <title>Comparative genomics reveals Cyclospora cayetanensis possesses coccidia-like metabolism and invasion components but unique surface antigens.</title>
        <authorList>
            <person name="Liu S."/>
            <person name="Wang L."/>
            <person name="Zheng H."/>
            <person name="Xu Z."/>
            <person name="Roellig D.M."/>
            <person name="Li N."/>
            <person name="Frace M.A."/>
            <person name="Tang K."/>
            <person name="Arrowood M.J."/>
            <person name="Moss D.M."/>
            <person name="Zhang L."/>
            <person name="Feng Y."/>
            <person name="Xiao L."/>
        </authorList>
    </citation>
    <scope>NUCLEOTIDE SEQUENCE [LARGE SCALE GENOMIC DNA]</scope>
    <source>
        <strain evidence="2 3">CHN_HEN01</strain>
    </source>
</reference>
<dbReference type="Proteomes" id="UP000095192">
    <property type="component" value="Unassembled WGS sequence"/>
</dbReference>
<evidence type="ECO:0000313" key="2">
    <source>
        <dbReference type="EMBL" id="OEH76513.1"/>
    </source>
</evidence>
<comment type="caution">
    <text evidence="2">The sequence shown here is derived from an EMBL/GenBank/DDBJ whole genome shotgun (WGS) entry which is preliminary data.</text>
</comment>
<gene>
    <name evidence="2" type="ORF">cyc_04032</name>
</gene>
<organism evidence="2 3">
    <name type="scientific">Cyclospora cayetanensis</name>
    <dbReference type="NCBI Taxonomy" id="88456"/>
    <lineage>
        <taxon>Eukaryota</taxon>
        <taxon>Sar</taxon>
        <taxon>Alveolata</taxon>
        <taxon>Apicomplexa</taxon>
        <taxon>Conoidasida</taxon>
        <taxon>Coccidia</taxon>
        <taxon>Eucoccidiorida</taxon>
        <taxon>Eimeriorina</taxon>
        <taxon>Eimeriidae</taxon>
        <taxon>Cyclospora</taxon>
    </lineage>
</organism>
<dbReference type="PANTHER" id="PTHR12563">
    <property type="entry name" value="GLYCEROL-3-PHOSPHATE ACYLTRANSFERASE"/>
    <property type="match status" value="1"/>
</dbReference>
<protein>
    <submittedName>
        <fullName evidence="2">Acyltransferase domain-containing protein</fullName>
    </submittedName>
</protein>
<accession>A0A1D3CZA5</accession>
<evidence type="ECO:0000259" key="1">
    <source>
        <dbReference type="Pfam" id="PF19277"/>
    </source>
</evidence>
<dbReference type="GO" id="GO:0006072">
    <property type="term" value="P:glycerol-3-phosphate metabolic process"/>
    <property type="evidence" value="ECO:0007669"/>
    <property type="project" value="TreeGrafter"/>
</dbReference>
<dbReference type="InterPro" id="IPR045520">
    <property type="entry name" value="GPAT/DHAPAT_C"/>
</dbReference>
<dbReference type="GO" id="GO:0006631">
    <property type="term" value="P:fatty acid metabolic process"/>
    <property type="evidence" value="ECO:0007669"/>
    <property type="project" value="TreeGrafter"/>
</dbReference>
<dbReference type="InterPro" id="IPR022284">
    <property type="entry name" value="GPAT/DHAPAT"/>
</dbReference>
<evidence type="ECO:0000313" key="3">
    <source>
        <dbReference type="Proteomes" id="UP000095192"/>
    </source>
</evidence>